<proteinExistence type="predicted"/>
<sequence>MSCVRNIKQIEWGARWVRPVGIPLAFAGSSTSR</sequence>
<name>A0A0A9AFG7_ARUDO</name>
<organism evidence="1">
    <name type="scientific">Arundo donax</name>
    <name type="common">Giant reed</name>
    <name type="synonym">Donax arundinaceus</name>
    <dbReference type="NCBI Taxonomy" id="35708"/>
    <lineage>
        <taxon>Eukaryota</taxon>
        <taxon>Viridiplantae</taxon>
        <taxon>Streptophyta</taxon>
        <taxon>Embryophyta</taxon>
        <taxon>Tracheophyta</taxon>
        <taxon>Spermatophyta</taxon>
        <taxon>Magnoliopsida</taxon>
        <taxon>Liliopsida</taxon>
        <taxon>Poales</taxon>
        <taxon>Poaceae</taxon>
        <taxon>PACMAD clade</taxon>
        <taxon>Arundinoideae</taxon>
        <taxon>Arundineae</taxon>
        <taxon>Arundo</taxon>
    </lineage>
</organism>
<evidence type="ECO:0000313" key="1">
    <source>
        <dbReference type="EMBL" id="JAD47660.1"/>
    </source>
</evidence>
<dbReference type="AlphaFoldDB" id="A0A0A9AFG7"/>
<accession>A0A0A9AFG7</accession>
<reference evidence="1" key="2">
    <citation type="journal article" date="2015" name="Data Brief">
        <title>Shoot transcriptome of the giant reed, Arundo donax.</title>
        <authorList>
            <person name="Barrero R.A."/>
            <person name="Guerrero F.D."/>
            <person name="Moolhuijzen P."/>
            <person name="Goolsby J.A."/>
            <person name="Tidwell J."/>
            <person name="Bellgard S.E."/>
            <person name="Bellgard M.I."/>
        </authorList>
    </citation>
    <scope>NUCLEOTIDE SEQUENCE</scope>
    <source>
        <tissue evidence="1">Shoot tissue taken approximately 20 cm above the soil surface</tissue>
    </source>
</reference>
<reference evidence="1" key="1">
    <citation type="submission" date="2014-09" db="EMBL/GenBank/DDBJ databases">
        <authorList>
            <person name="Magalhaes I.L.F."/>
            <person name="Oliveira U."/>
            <person name="Santos F.R."/>
            <person name="Vidigal T.H.D.A."/>
            <person name="Brescovit A.D."/>
            <person name="Santos A.J."/>
        </authorList>
    </citation>
    <scope>NUCLEOTIDE SEQUENCE</scope>
    <source>
        <tissue evidence="1">Shoot tissue taken approximately 20 cm above the soil surface</tissue>
    </source>
</reference>
<dbReference type="EMBL" id="GBRH01250235">
    <property type="protein sequence ID" value="JAD47660.1"/>
    <property type="molecule type" value="Transcribed_RNA"/>
</dbReference>
<protein>
    <submittedName>
        <fullName evidence="1">Uncharacterized protein</fullName>
    </submittedName>
</protein>